<dbReference type="Pfam" id="PF00067">
    <property type="entry name" value="p450"/>
    <property type="match status" value="1"/>
</dbReference>
<comment type="similarity">
    <text evidence="3">Belongs to the cytochrome P450 family.</text>
</comment>
<comment type="subcellular location">
    <subcellularLocation>
        <location evidence="2">Membrane</location>
        <topology evidence="2">Single-pass membrane protein</topology>
    </subcellularLocation>
</comment>
<dbReference type="GO" id="GO:0004497">
    <property type="term" value="F:monooxygenase activity"/>
    <property type="evidence" value="ECO:0007669"/>
    <property type="project" value="UniProtKB-KW"/>
</dbReference>
<dbReference type="PANTHER" id="PTHR47955">
    <property type="entry name" value="CYTOCHROME P450 FAMILY 71 PROTEIN"/>
    <property type="match status" value="1"/>
</dbReference>
<dbReference type="GO" id="GO:0005506">
    <property type="term" value="F:iron ion binding"/>
    <property type="evidence" value="ECO:0007669"/>
    <property type="project" value="InterPro"/>
</dbReference>
<dbReference type="GO" id="GO:0020037">
    <property type="term" value="F:heme binding"/>
    <property type="evidence" value="ECO:0007669"/>
    <property type="project" value="InterPro"/>
</dbReference>
<dbReference type="PANTHER" id="PTHR47955:SF22">
    <property type="entry name" value="CYTOCHROME P450 83B1-LIKE"/>
    <property type="match status" value="1"/>
</dbReference>
<keyword evidence="6" id="KW-0479">Metal-binding</keyword>
<protein>
    <submittedName>
        <fullName evidence="12">Uncharacterized protein</fullName>
    </submittedName>
</protein>
<evidence type="ECO:0000256" key="4">
    <source>
        <dbReference type="ARBA" id="ARBA00022617"/>
    </source>
</evidence>
<keyword evidence="7" id="KW-1133">Transmembrane helix</keyword>
<accession>A0A8X8WI69</accession>
<dbReference type="SUPFAM" id="SSF48264">
    <property type="entry name" value="Cytochrome P450"/>
    <property type="match status" value="1"/>
</dbReference>
<comment type="caution">
    <text evidence="12">The sequence shown here is derived from an EMBL/GenBank/DDBJ whole genome shotgun (WGS) entry which is preliminary data.</text>
</comment>
<dbReference type="GO" id="GO:0016705">
    <property type="term" value="F:oxidoreductase activity, acting on paired donors, with incorporation or reduction of molecular oxygen"/>
    <property type="evidence" value="ECO:0007669"/>
    <property type="project" value="InterPro"/>
</dbReference>
<evidence type="ECO:0000256" key="2">
    <source>
        <dbReference type="ARBA" id="ARBA00004167"/>
    </source>
</evidence>
<evidence type="ECO:0000313" key="12">
    <source>
        <dbReference type="EMBL" id="KAG6395453.1"/>
    </source>
</evidence>
<comment type="cofactor">
    <cofactor evidence="1">
        <name>heme</name>
        <dbReference type="ChEBI" id="CHEBI:30413"/>
    </cofactor>
</comment>
<keyword evidence="5" id="KW-0812">Transmembrane</keyword>
<keyword evidence="11" id="KW-0472">Membrane</keyword>
<dbReference type="Gene3D" id="1.10.630.10">
    <property type="entry name" value="Cytochrome P450"/>
    <property type="match status" value="1"/>
</dbReference>
<name>A0A8X8WI69_SALSN</name>
<dbReference type="InterPro" id="IPR036396">
    <property type="entry name" value="Cyt_P450_sf"/>
</dbReference>
<dbReference type="AlphaFoldDB" id="A0A8X8WI69"/>
<reference evidence="12" key="2">
    <citation type="submission" date="2020-08" db="EMBL/GenBank/DDBJ databases">
        <title>Plant Genome Project.</title>
        <authorList>
            <person name="Zhang R.-G."/>
        </authorList>
    </citation>
    <scope>NUCLEOTIDE SEQUENCE</scope>
    <source>
        <strain evidence="12">Huo1</strain>
        <tissue evidence="12">Leaf</tissue>
    </source>
</reference>
<dbReference type="InterPro" id="IPR001128">
    <property type="entry name" value="Cyt_P450"/>
</dbReference>
<sequence>MITTISTYSSLGQELNLSEVAMAASIHMVCGIVFGKRYEEGWPEVKRFLQILEEYEVLANSFFVSDYLPMFGLVDKISGRVKRADVMCKGMDEFYQELIDEHLDSRRMKKKMEEVEDMLDVLINLKNDESSSSGITWEIIKALLMTLSIFEQTTYNRIT</sequence>
<evidence type="ECO:0000256" key="1">
    <source>
        <dbReference type="ARBA" id="ARBA00001971"/>
    </source>
</evidence>
<dbReference type="Proteomes" id="UP000298416">
    <property type="component" value="Unassembled WGS sequence"/>
</dbReference>
<keyword evidence="4" id="KW-0349">Heme</keyword>
<evidence type="ECO:0000256" key="5">
    <source>
        <dbReference type="ARBA" id="ARBA00022692"/>
    </source>
</evidence>
<evidence type="ECO:0000256" key="9">
    <source>
        <dbReference type="ARBA" id="ARBA00023004"/>
    </source>
</evidence>
<keyword evidence="9" id="KW-0408">Iron</keyword>
<dbReference type="EMBL" id="PNBA02000017">
    <property type="protein sequence ID" value="KAG6395453.1"/>
    <property type="molecule type" value="Genomic_DNA"/>
</dbReference>
<evidence type="ECO:0000256" key="6">
    <source>
        <dbReference type="ARBA" id="ARBA00022723"/>
    </source>
</evidence>
<evidence type="ECO:0000256" key="11">
    <source>
        <dbReference type="ARBA" id="ARBA00023136"/>
    </source>
</evidence>
<evidence type="ECO:0000256" key="7">
    <source>
        <dbReference type="ARBA" id="ARBA00022989"/>
    </source>
</evidence>
<dbReference type="GO" id="GO:0016020">
    <property type="term" value="C:membrane"/>
    <property type="evidence" value="ECO:0007669"/>
    <property type="project" value="UniProtKB-SubCell"/>
</dbReference>
<evidence type="ECO:0000256" key="8">
    <source>
        <dbReference type="ARBA" id="ARBA00023002"/>
    </source>
</evidence>
<evidence type="ECO:0000256" key="10">
    <source>
        <dbReference type="ARBA" id="ARBA00023033"/>
    </source>
</evidence>
<proteinExistence type="inferred from homology"/>
<keyword evidence="8" id="KW-0560">Oxidoreductase</keyword>
<keyword evidence="10" id="KW-0503">Monooxygenase</keyword>
<organism evidence="12">
    <name type="scientific">Salvia splendens</name>
    <name type="common">Scarlet sage</name>
    <dbReference type="NCBI Taxonomy" id="180675"/>
    <lineage>
        <taxon>Eukaryota</taxon>
        <taxon>Viridiplantae</taxon>
        <taxon>Streptophyta</taxon>
        <taxon>Embryophyta</taxon>
        <taxon>Tracheophyta</taxon>
        <taxon>Spermatophyta</taxon>
        <taxon>Magnoliopsida</taxon>
        <taxon>eudicotyledons</taxon>
        <taxon>Gunneridae</taxon>
        <taxon>Pentapetalae</taxon>
        <taxon>asterids</taxon>
        <taxon>lamiids</taxon>
        <taxon>Lamiales</taxon>
        <taxon>Lamiaceae</taxon>
        <taxon>Nepetoideae</taxon>
        <taxon>Mentheae</taxon>
        <taxon>Salviinae</taxon>
        <taxon>Salvia</taxon>
        <taxon>Salvia subgen. Calosphace</taxon>
        <taxon>core Calosphace</taxon>
    </lineage>
</organism>
<evidence type="ECO:0000256" key="3">
    <source>
        <dbReference type="ARBA" id="ARBA00010617"/>
    </source>
</evidence>
<keyword evidence="13" id="KW-1185">Reference proteome</keyword>
<reference evidence="12" key="1">
    <citation type="submission" date="2018-01" db="EMBL/GenBank/DDBJ databases">
        <authorList>
            <person name="Mao J.F."/>
        </authorList>
    </citation>
    <scope>NUCLEOTIDE SEQUENCE</scope>
    <source>
        <strain evidence="12">Huo1</strain>
        <tissue evidence="12">Leaf</tissue>
    </source>
</reference>
<gene>
    <name evidence="12" type="ORF">SASPL_146098</name>
</gene>
<evidence type="ECO:0000313" key="13">
    <source>
        <dbReference type="Proteomes" id="UP000298416"/>
    </source>
</evidence>